<gene>
    <name evidence="1" type="ORF">N8A98_17120</name>
</gene>
<sequence length="108" mass="11739">MMSGFDDRQKGQEAKFAFDAEKKFKAEARRNKLLGIWAAELLSLTGDDAKTYAAEVVAADFEEAGDEDVFRKVSADLKAKGVAIGDDVIRQKMAQLVLVANEQVAAEG</sequence>
<reference evidence="1 2" key="1">
    <citation type="submission" date="2022-09" db="EMBL/GenBank/DDBJ databases">
        <title>Interaction between co-microsymbionts with complementary sets of symbiotic genes in legume-rhizobium systems.</title>
        <authorList>
            <person name="Safronova V."/>
            <person name="Sazanova A."/>
            <person name="Afonin A."/>
            <person name="Chirak E."/>
        </authorList>
    </citation>
    <scope>NUCLEOTIDE SEQUENCE [LARGE SCALE GENOMIC DNA]</scope>
    <source>
        <strain evidence="1 2">A18/4-1</strain>
    </source>
</reference>
<dbReference type="InterPro" id="IPR009945">
    <property type="entry name" value="ATPase_inh_sub_z"/>
</dbReference>
<protein>
    <submittedName>
        <fullName evidence="1">DUF1476 domain-containing protein</fullName>
    </submittedName>
</protein>
<dbReference type="PIRSF" id="PIRSF031780">
    <property type="entry name" value="UCP031780"/>
    <property type="match status" value="1"/>
</dbReference>
<keyword evidence="2" id="KW-1185">Reference proteome</keyword>
<dbReference type="InterPro" id="IPR038293">
    <property type="entry name" value="ATPase_inh_sub_z_sf"/>
</dbReference>
<proteinExistence type="predicted"/>
<dbReference type="EMBL" id="CP104965">
    <property type="protein sequence ID" value="UXN68950.1"/>
    <property type="molecule type" value="Genomic_DNA"/>
</dbReference>
<dbReference type="RefSeq" id="WP_262167075.1">
    <property type="nucleotide sequence ID" value="NZ_CP104965.1"/>
</dbReference>
<dbReference type="Proteomes" id="UP001061862">
    <property type="component" value="Chromosome"/>
</dbReference>
<evidence type="ECO:0000313" key="1">
    <source>
        <dbReference type="EMBL" id="UXN68950.1"/>
    </source>
</evidence>
<name>A0ABY6C9Z6_9HYPH</name>
<dbReference type="Gene3D" id="1.10.790.20">
    <property type="entry name" value="Domain of unknown function DUF1476"/>
    <property type="match status" value="1"/>
</dbReference>
<evidence type="ECO:0000313" key="2">
    <source>
        <dbReference type="Proteomes" id="UP001061862"/>
    </source>
</evidence>
<dbReference type="Pfam" id="PF07345">
    <property type="entry name" value="ATPaseInh_sub_z"/>
    <property type="match status" value="1"/>
</dbReference>
<accession>A0ABY6C9Z6</accession>
<organism evidence="1 2">
    <name type="scientific">Devosia neptuniae</name>
    <dbReference type="NCBI Taxonomy" id="191302"/>
    <lineage>
        <taxon>Bacteria</taxon>
        <taxon>Pseudomonadati</taxon>
        <taxon>Pseudomonadota</taxon>
        <taxon>Alphaproteobacteria</taxon>
        <taxon>Hyphomicrobiales</taxon>
        <taxon>Devosiaceae</taxon>
        <taxon>Devosia</taxon>
    </lineage>
</organism>